<evidence type="ECO:0000313" key="1">
    <source>
        <dbReference type="EMBL" id="AYF30609.1"/>
    </source>
</evidence>
<name>A0A386WTG0_9ACTN</name>
<dbReference type="KEGG" id="mtua:CSH63_24825"/>
<reference evidence="1 2" key="1">
    <citation type="submission" date="2017-10" db="EMBL/GenBank/DDBJ databases">
        <title>Integration of genomic and chemical information greatly accelerates assignment of the full stereostructure of myelolactone, a potent inhibitor of myeloma from a marine-derived Micromonospora.</title>
        <authorList>
            <person name="Kim M.C."/>
            <person name="Machado H."/>
            <person name="Jensen P.R."/>
            <person name="Fenical W."/>
        </authorList>
    </citation>
    <scope>NUCLEOTIDE SEQUENCE [LARGE SCALE GENOMIC DNA]</scope>
    <source>
        <strain evidence="1 2">CNY-010</strain>
    </source>
</reference>
<dbReference type="Proteomes" id="UP000267804">
    <property type="component" value="Chromosome"/>
</dbReference>
<dbReference type="RefSeq" id="WP_120572315.1">
    <property type="nucleotide sequence ID" value="NZ_CP024087.1"/>
</dbReference>
<dbReference type="AlphaFoldDB" id="A0A386WTG0"/>
<accession>A0A386WTG0</accession>
<organism evidence="1 2">
    <name type="scientific">Micromonospora tulbaghiae</name>
    <dbReference type="NCBI Taxonomy" id="479978"/>
    <lineage>
        <taxon>Bacteria</taxon>
        <taxon>Bacillati</taxon>
        <taxon>Actinomycetota</taxon>
        <taxon>Actinomycetes</taxon>
        <taxon>Micromonosporales</taxon>
        <taxon>Micromonosporaceae</taxon>
        <taxon>Micromonospora</taxon>
    </lineage>
</organism>
<gene>
    <name evidence="1" type="ORF">CSH63_24825</name>
</gene>
<proteinExistence type="predicted"/>
<evidence type="ECO:0000313" key="2">
    <source>
        <dbReference type="Proteomes" id="UP000267804"/>
    </source>
</evidence>
<dbReference type="EMBL" id="CP024087">
    <property type="protein sequence ID" value="AYF30609.1"/>
    <property type="molecule type" value="Genomic_DNA"/>
</dbReference>
<sequence>MADDDVDVDWNGPELETLIEGAEPAGLLLAAEHLLQVSRTEVPLEEGTLERSGTATVDESDRVAAVSYDTQYAVPQHEEMDWRHAAGRKAKYLEDPMNNERDTMLELAAAPIQQALGG</sequence>
<protein>
    <submittedName>
        <fullName evidence="1">Uncharacterized protein</fullName>
    </submittedName>
</protein>